<gene>
    <name evidence="1" type="ORF">U0070_016985</name>
</gene>
<evidence type="ECO:0000313" key="2">
    <source>
        <dbReference type="Proteomes" id="UP001488838"/>
    </source>
</evidence>
<keyword evidence="2" id="KW-1185">Reference proteome</keyword>
<proteinExistence type="predicted"/>
<dbReference type="Proteomes" id="UP001488838">
    <property type="component" value="Unassembled WGS sequence"/>
</dbReference>
<evidence type="ECO:0000313" key="1">
    <source>
        <dbReference type="EMBL" id="KAK7813467.1"/>
    </source>
</evidence>
<reference evidence="1 2" key="1">
    <citation type="journal article" date="2023" name="bioRxiv">
        <title>Conserved and derived expression patterns and positive selection on dental genes reveal complex evolutionary context of ever-growing rodent molars.</title>
        <authorList>
            <person name="Calamari Z.T."/>
            <person name="Song A."/>
            <person name="Cohen E."/>
            <person name="Akter M."/>
            <person name="Roy R.D."/>
            <person name="Hallikas O."/>
            <person name="Christensen M.M."/>
            <person name="Li P."/>
            <person name="Marangoni P."/>
            <person name="Jernvall J."/>
            <person name="Klein O.D."/>
        </authorList>
    </citation>
    <scope>NUCLEOTIDE SEQUENCE [LARGE SCALE GENOMIC DNA]</scope>
    <source>
        <strain evidence="1">V071</strain>
    </source>
</reference>
<sequence length="418" mass="46440">MTQNVAAKLMENTEMRQEKWPVDNTGEDRRGRLKVQPRPELYSCFQRSGAFPEQCIREQRFAHTYSISTCKDHPGSHGQQYQHHGKQSGTGGSLRFKAYQLIPVVIAKTQVAEYDPKGRMEGGISLENLGGYLFKAARGSIKGGYELRQGKKAKILAKQTENGGHEVEEKPGSAVRLLRFTCPQQRQEGSSPSAGRAQGLKVRSRCHRGRYTVGSMFQETLSSKSWKLNPLASKPEEPPSELDTNAEGSTWHALLFHNDEPQCPVPALHRVLGHSDGTETVQKLAVTPGIRTVLIPTGKVLLRFSSTNCLINISAQTYNAHLKFSKLYLIATSPTVHSIVPSRQVSSFACKSAPVLVRSSDCITSLLLFLIPSELFNGSPETNAGLLKIQCYMLKTGRRYSIQWLMEAEAEIHRQALH</sequence>
<protein>
    <submittedName>
        <fullName evidence="1">Uncharacterized protein</fullName>
    </submittedName>
</protein>
<organism evidence="1 2">
    <name type="scientific">Myodes glareolus</name>
    <name type="common">Bank vole</name>
    <name type="synonym">Clethrionomys glareolus</name>
    <dbReference type="NCBI Taxonomy" id="447135"/>
    <lineage>
        <taxon>Eukaryota</taxon>
        <taxon>Metazoa</taxon>
        <taxon>Chordata</taxon>
        <taxon>Craniata</taxon>
        <taxon>Vertebrata</taxon>
        <taxon>Euteleostomi</taxon>
        <taxon>Mammalia</taxon>
        <taxon>Eutheria</taxon>
        <taxon>Euarchontoglires</taxon>
        <taxon>Glires</taxon>
        <taxon>Rodentia</taxon>
        <taxon>Myomorpha</taxon>
        <taxon>Muroidea</taxon>
        <taxon>Cricetidae</taxon>
        <taxon>Arvicolinae</taxon>
        <taxon>Myodes</taxon>
    </lineage>
</organism>
<accession>A0AAW0IGM7</accession>
<name>A0AAW0IGM7_MYOGA</name>
<dbReference type="AlphaFoldDB" id="A0AAW0IGM7"/>
<comment type="caution">
    <text evidence="1">The sequence shown here is derived from an EMBL/GenBank/DDBJ whole genome shotgun (WGS) entry which is preliminary data.</text>
</comment>
<dbReference type="EMBL" id="JBBHLL010000135">
    <property type="protein sequence ID" value="KAK7813467.1"/>
    <property type="molecule type" value="Genomic_DNA"/>
</dbReference>